<dbReference type="Pfam" id="PF13676">
    <property type="entry name" value="TIR_2"/>
    <property type="match status" value="1"/>
</dbReference>
<organism evidence="3 4">
    <name type="scientific">Streptomyces laurentii</name>
    <dbReference type="NCBI Taxonomy" id="39478"/>
    <lineage>
        <taxon>Bacteria</taxon>
        <taxon>Bacillati</taxon>
        <taxon>Actinomycetota</taxon>
        <taxon>Actinomycetes</taxon>
        <taxon>Kitasatosporales</taxon>
        <taxon>Streptomycetaceae</taxon>
        <taxon>Streptomyces</taxon>
    </lineage>
</organism>
<dbReference type="AlphaFoldDB" id="A0A160NW39"/>
<feature type="region of interest" description="Disordered" evidence="1">
    <location>
        <begin position="156"/>
        <end position="182"/>
    </location>
</feature>
<dbReference type="KEGG" id="slau:SLA_0970"/>
<dbReference type="Proteomes" id="UP000217676">
    <property type="component" value="Chromosome"/>
</dbReference>
<dbReference type="GO" id="GO:0007165">
    <property type="term" value="P:signal transduction"/>
    <property type="evidence" value="ECO:0007669"/>
    <property type="project" value="InterPro"/>
</dbReference>
<dbReference type="Gene3D" id="3.40.50.10140">
    <property type="entry name" value="Toll/interleukin-1 receptor homology (TIR) domain"/>
    <property type="match status" value="1"/>
</dbReference>
<sequence length="250" mass="26979">MSEIFINYRTGDGNESAALLDQVLKTRFGDDAVFFAGRSIRAGQRFPDELLTHVRRCRVLIAVIGPDWAGHPGLGKEDDWVRTEILEALRCGVHVIPVLKGRRTERLNPASLPPGLGELADLNSLRLDSQSHDRDATEIGDEIARLVPRLAALDSRNRPVTAEAQETPDTTRNTVSGDNSGFNLQAGSVGRIGTIITGPTGPVHTGDGAQHNHTHQPHLSGDGAAYVAGNNHGGISHRFGRTERNEADGR</sequence>
<feature type="region of interest" description="Disordered" evidence="1">
    <location>
        <begin position="198"/>
        <end position="250"/>
    </location>
</feature>
<feature type="compositionally biased region" description="Basic and acidic residues" evidence="1">
    <location>
        <begin position="240"/>
        <end position="250"/>
    </location>
</feature>
<dbReference type="PROSITE" id="PS50104">
    <property type="entry name" value="TIR"/>
    <property type="match status" value="1"/>
</dbReference>
<evidence type="ECO:0000313" key="4">
    <source>
        <dbReference type="Proteomes" id="UP000217676"/>
    </source>
</evidence>
<dbReference type="InterPro" id="IPR000157">
    <property type="entry name" value="TIR_dom"/>
</dbReference>
<keyword evidence="4" id="KW-1185">Reference proteome</keyword>
<feature type="domain" description="TIR" evidence="2">
    <location>
        <begin position="1"/>
        <end position="151"/>
    </location>
</feature>
<dbReference type="SUPFAM" id="SSF52200">
    <property type="entry name" value="Toll/Interleukin receptor TIR domain"/>
    <property type="match status" value="1"/>
</dbReference>
<reference evidence="3 4" key="1">
    <citation type="journal article" date="2016" name="Genome Announc.">
        <title>Complete Genome Sequence of Thiostrepton-Producing Streptomyces laurentii ATCC 31255.</title>
        <authorList>
            <person name="Doi K."/>
            <person name="Fujino Y."/>
            <person name="Nagayoshi Y."/>
            <person name="Ohshima T."/>
            <person name="Ogata S."/>
        </authorList>
    </citation>
    <scope>NUCLEOTIDE SEQUENCE [LARGE SCALE GENOMIC DNA]</scope>
    <source>
        <strain evidence="3 4">ATCC 31255</strain>
    </source>
</reference>
<protein>
    <recommendedName>
        <fullName evidence="2">TIR domain-containing protein</fullName>
    </recommendedName>
</protein>
<feature type="compositionally biased region" description="Polar residues" evidence="1">
    <location>
        <begin position="167"/>
        <end position="182"/>
    </location>
</feature>
<gene>
    <name evidence="3" type="ORF">SLA_0970</name>
</gene>
<accession>A0A160NW39</accession>
<dbReference type="InterPro" id="IPR035897">
    <property type="entry name" value="Toll_tir_struct_dom_sf"/>
</dbReference>
<evidence type="ECO:0000313" key="3">
    <source>
        <dbReference type="EMBL" id="BAU81921.1"/>
    </source>
</evidence>
<name>A0A160NW39_STRLU</name>
<evidence type="ECO:0000259" key="2">
    <source>
        <dbReference type="PROSITE" id="PS50104"/>
    </source>
</evidence>
<dbReference type="EMBL" id="AP017424">
    <property type="protein sequence ID" value="BAU81921.1"/>
    <property type="molecule type" value="Genomic_DNA"/>
</dbReference>
<proteinExistence type="predicted"/>
<evidence type="ECO:0000256" key="1">
    <source>
        <dbReference type="SAM" id="MobiDB-lite"/>
    </source>
</evidence>